<dbReference type="RefSeq" id="WP_380620970.1">
    <property type="nucleotide sequence ID" value="NZ_JBHSDK010000015.1"/>
</dbReference>
<feature type="region of interest" description="Disordered" evidence="1">
    <location>
        <begin position="1"/>
        <end position="26"/>
    </location>
</feature>
<sequence length="181" mass="20388">MSTDSTGGNPESNQSPRRQATKEQAKAVASEVRLRILRLCLRNPLTNKEIAARLEMNTGTALHHVRKLVDVGFLVPQEPRTGKRGAREIPYLATGVTWELDYGPDTYPETSKAMRDAFVAESEASGGMANSTRFTVRLNEKRRREFFDRVQALFEEYIAEEDTGSGTREYGVYFAAHESER</sequence>
<dbReference type="SMART" id="SM00418">
    <property type="entry name" value="HTH_ARSR"/>
    <property type="match status" value="1"/>
</dbReference>
<reference evidence="4" key="1">
    <citation type="journal article" date="2019" name="Int. J. Syst. Evol. Microbiol.">
        <title>The Global Catalogue of Microorganisms (GCM) 10K type strain sequencing project: providing services to taxonomists for standard genome sequencing and annotation.</title>
        <authorList>
            <consortium name="The Broad Institute Genomics Platform"/>
            <consortium name="The Broad Institute Genome Sequencing Center for Infectious Disease"/>
            <person name="Wu L."/>
            <person name="Ma J."/>
        </authorList>
    </citation>
    <scope>NUCLEOTIDE SEQUENCE [LARGE SCALE GENOMIC DNA]</scope>
    <source>
        <strain evidence="4">IBRC-M 10908</strain>
    </source>
</reference>
<dbReference type="Proteomes" id="UP001595823">
    <property type="component" value="Unassembled WGS sequence"/>
</dbReference>
<accession>A0ABV8TY86</accession>
<feature type="domain" description="HTH arsR-type" evidence="2">
    <location>
        <begin position="23"/>
        <end position="155"/>
    </location>
</feature>
<evidence type="ECO:0000259" key="2">
    <source>
        <dbReference type="SMART" id="SM00418"/>
    </source>
</evidence>
<organism evidence="3 4">
    <name type="scientific">Salininema proteolyticum</name>
    <dbReference type="NCBI Taxonomy" id="1607685"/>
    <lineage>
        <taxon>Bacteria</taxon>
        <taxon>Bacillati</taxon>
        <taxon>Actinomycetota</taxon>
        <taxon>Actinomycetes</taxon>
        <taxon>Glycomycetales</taxon>
        <taxon>Glycomycetaceae</taxon>
        <taxon>Salininema</taxon>
    </lineage>
</organism>
<dbReference type="SUPFAM" id="SSF46785">
    <property type="entry name" value="Winged helix' DNA-binding domain"/>
    <property type="match status" value="1"/>
</dbReference>
<dbReference type="Gene3D" id="1.10.10.10">
    <property type="entry name" value="Winged helix-like DNA-binding domain superfamily/Winged helix DNA-binding domain"/>
    <property type="match status" value="1"/>
</dbReference>
<dbReference type="Pfam" id="PF12840">
    <property type="entry name" value="HTH_20"/>
    <property type="match status" value="1"/>
</dbReference>
<dbReference type="InterPro" id="IPR001845">
    <property type="entry name" value="HTH_ArsR_DNA-bd_dom"/>
</dbReference>
<name>A0ABV8TY86_9ACTN</name>
<proteinExistence type="predicted"/>
<evidence type="ECO:0000313" key="3">
    <source>
        <dbReference type="EMBL" id="MFC4335776.1"/>
    </source>
</evidence>
<dbReference type="InterPro" id="IPR036390">
    <property type="entry name" value="WH_DNA-bd_sf"/>
</dbReference>
<keyword evidence="4" id="KW-1185">Reference proteome</keyword>
<gene>
    <name evidence="3" type="ORF">ACFPET_11240</name>
</gene>
<evidence type="ECO:0000313" key="4">
    <source>
        <dbReference type="Proteomes" id="UP001595823"/>
    </source>
</evidence>
<comment type="caution">
    <text evidence="3">The sequence shown here is derived from an EMBL/GenBank/DDBJ whole genome shotgun (WGS) entry which is preliminary data.</text>
</comment>
<dbReference type="EMBL" id="JBHSDK010000015">
    <property type="protein sequence ID" value="MFC4335776.1"/>
    <property type="molecule type" value="Genomic_DNA"/>
</dbReference>
<feature type="compositionally biased region" description="Polar residues" evidence="1">
    <location>
        <begin position="1"/>
        <end position="18"/>
    </location>
</feature>
<evidence type="ECO:0000256" key="1">
    <source>
        <dbReference type="SAM" id="MobiDB-lite"/>
    </source>
</evidence>
<protein>
    <submittedName>
        <fullName evidence="3">ArsR/SmtB family transcription factor</fullName>
    </submittedName>
</protein>
<dbReference type="InterPro" id="IPR036388">
    <property type="entry name" value="WH-like_DNA-bd_sf"/>
</dbReference>